<dbReference type="Pfam" id="PF18884">
    <property type="entry name" value="TSP3_bac"/>
    <property type="match status" value="8"/>
</dbReference>
<dbReference type="InterPro" id="IPR018247">
    <property type="entry name" value="EF_Hand_1_Ca_BS"/>
</dbReference>
<keyword evidence="5" id="KW-0106">Calcium</keyword>
<dbReference type="PANTHER" id="PTHR37467:SF1">
    <property type="entry name" value="EXPORTED CALCIUM-BINDING GLYCOPROTEIN"/>
    <property type="match status" value="1"/>
</dbReference>
<dbReference type="KEGG" id="tcq:TIRI35C_0035"/>
<dbReference type="Proteomes" id="UP000516304">
    <property type="component" value="Chromosome TIRI35C"/>
</dbReference>
<dbReference type="SUPFAM" id="SSF103647">
    <property type="entry name" value="TSP type-3 repeat"/>
    <property type="match status" value="1"/>
</dbReference>
<evidence type="ECO:0000256" key="2">
    <source>
        <dbReference type="ARBA" id="ARBA00007458"/>
    </source>
</evidence>
<dbReference type="Pfam" id="PF04473">
    <property type="entry name" value="DUF553"/>
    <property type="match status" value="1"/>
</dbReference>
<dbReference type="PANTHER" id="PTHR37467">
    <property type="entry name" value="EXPORTED CALCIUM-BINDING GLYCOPROTEIN-RELATED"/>
    <property type="match status" value="1"/>
</dbReference>
<evidence type="ECO:0000259" key="7">
    <source>
        <dbReference type="Pfam" id="PF04473"/>
    </source>
</evidence>
<reference evidence="8 9" key="1">
    <citation type="submission" date="2020-09" db="EMBL/GenBank/DDBJ databases">
        <authorList>
            <person name="Courtine D."/>
        </authorList>
    </citation>
    <scope>NUCLEOTIDE SEQUENCE [LARGE SCALE GENOMIC DNA]</scope>
    <source>
        <strain evidence="8 9">IRI35c</strain>
    </source>
</reference>
<evidence type="ECO:0000256" key="6">
    <source>
        <dbReference type="SAM" id="MobiDB-lite"/>
    </source>
</evidence>
<gene>
    <name evidence="8" type="ORF">TIRI35C_0035</name>
</gene>
<dbReference type="InterPro" id="IPR028974">
    <property type="entry name" value="TSP_type-3_rpt"/>
</dbReference>
<dbReference type="EMBL" id="LR881183">
    <property type="protein sequence ID" value="CAD5243189.1"/>
    <property type="molecule type" value="Genomic_DNA"/>
</dbReference>
<accession>A0A7G2D3X2</accession>
<dbReference type="PROSITE" id="PS51257">
    <property type="entry name" value="PROKAR_LIPOPROTEIN"/>
    <property type="match status" value="1"/>
</dbReference>
<dbReference type="Gene3D" id="4.10.1080.10">
    <property type="entry name" value="TSP type-3 repeat"/>
    <property type="match status" value="1"/>
</dbReference>
<dbReference type="RefSeq" id="WP_188202878.1">
    <property type="nucleotide sequence ID" value="NZ_LR881183.1"/>
</dbReference>
<dbReference type="InterPro" id="IPR053180">
    <property type="entry name" value="Ca-binding_acidic-repeat"/>
</dbReference>
<keyword evidence="9" id="KW-1185">Reference proteome</keyword>
<dbReference type="GeneID" id="58917773"/>
<keyword evidence="4" id="KW-0732">Signal</keyword>
<comment type="similarity">
    <text evidence="2">Belongs to the UPF0252 family.</text>
</comment>
<evidence type="ECO:0000256" key="3">
    <source>
        <dbReference type="ARBA" id="ARBA00022525"/>
    </source>
</evidence>
<protein>
    <submittedName>
        <fullName evidence="8">Calcium-binding protein</fullName>
    </submittedName>
</protein>
<feature type="domain" description="Transglutaminase-like" evidence="7">
    <location>
        <begin position="273"/>
        <end position="418"/>
    </location>
</feature>
<evidence type="ECO:0000313" key="8">
    <source>
        <dbReference type="EMBL" id="CAD5243189.1"/>
    </source>
</evidence>
<dbReference type="InterPro" id="IPR059100">
    <property type="entry name" value="TSP3_bac"/>
</dbReference>
<dbReference type="PROSITE" id="PS00018">
    <property type="entry name" value="EF_HAND_1"/>
    <property type="match status" value="2"/>
</dbReference>
<evidence type="ECO:0000256" key="5">
    <source>
        <dbReference type="ARBA" id="ARBA00022837"/>
    </source>
</evidence>
<keyword evidence="3" id="KW-0964">Secreted</keyword>
<dbReference type="AlphaFoldDB" id="A0A7G2D3X2"/>
<comment type="subcellular location">
    <subcellularLocation>
        <location evidence="1">Secreted</location>
    </subcellularLocation>
</comment>
<evidence type="ECO:0000313" key="9">
    <source>
        <dbReference type="Proteomes" id="UP000516304"/>
    </source>
</evidence>
<feature type="compositionally biased region" description="Acidic residues" evidence="6">
    <location>
        <begin position="84"/>
        <end position="96"/>
    </location>
</feature>
<proteinExistence type="inferred from homology"/>
<sequence>MRRVFLASLTCLLLLLSVFSAGCIGGERVNSTRSSGTEVAVDGDGIPDAEEAQYGTDPNLRDSDGDGLDDGVEVNVYNTSPAMEDTDGDGLGDGDEVYIYGTDPRSNDTDGDGLDDGDEVLSYLTDPLSNDTDRDGLPDYNEVLLLNTSPTLADTDGDGLFDPVELSNGTDPRIDDTDGDGLVDGDEVFIYLTDPLVNDTDGDGLLDGAEVLTYRTDPLRGDTDRDYLPDGYEVSIGTDPAFDWRYGFGEETLRAGLSALLRRSVSGLAGNFSSGPVLDRAWAVLGWVGENIAYNHTKAEYVNLSVSLWDSLNETAREMYANLTRVQAINDTAYSLRSGICTDYALLTAGLLLEANVSPVYVLSIDYWNQTIGHATVAIEVNNTYFVLDQRLPPIPLGNYYWYLIYSGMGEIENVTVYRVSLDESGEVVVDNWTWSGDEIGNMAYRMTEDDVKLIESLTEEYLLEKYPAYHRDARLAENVDRYFESIVETGEGADTYLPYGFTEGWYLSWGSGSFSLYYHPLLAEKLVRYYWPGPGFGGGDWEDILKKCDAYYLKIGFTGNGTSIVTHTGDSLTFPELLMVMEVAR</sequence>
<dbReference type="InterPro" id="IPR007562">
    <property type="entry name" value="Transglutaminase-like_domain"/>
</dbReference>
<dbReference type="GO" id="GO:0005509">
    <property type="term" value="F:calcium ion binding"/>
    <property type="evidence" value="ECO:0007669"/>
    <property type="project" value="InterPro"/>
</dbReference>
<evidence type="ECO:0000256" key="4">
    <source>
        <dbReference type="ARBA" id="ARBA00022729"/>
    </source>
</evidence>
<evidence type="ECO:0000256" key="1">
    <source>
        <dbReference type="ARBA" id="ARBA00004613"/>
    </source>
</evidence>
<organism evidence="8 9">
    <name type="scientific">Thermococcus camini</name>
    <dbReference type="NCBI Taxonomy" id="2016373"/>
    <lineage>
        <taxon>Archaea</taxon>
        <taxon>Methanobacteriati</taxon>
        <taxon>Methanobacteriota</taxon>
        <taxon>Thermococci</taxon>
        <taxon>Thermococcales</taxon>
        <taxon>Thermococcaceae</taxon>
        <taxon>Thermococcus</taxon>
    </lineage>
</organism>
<feature type="region of interest" description="Disordered" evidence="6">
    <location>
        <begin position="30"/>
        <end position="117"/>
    </location>
</feature>
<name>A0A7G2D3X2_9EURY</name>